<dbReference type="PANTHER" id="PTHR11003">
    <property type="entry name" value="POTASSIUM CHANNEL, SUBFAMILY K"/>
    <property type="match status" value="1"/>
</dbReference>
<evidence type="ECO:0000256" key="6">
    <source>
        <dbReference type="ARBA" id="ARBA00022826"/>
    </source>
</evidence>
<dbReference type="InterPro" id="IPR003280">
    <property type="entry name" value="2pore_dom_K_chnl"/>
</dbReference>
<comment type="similarity">
    <text evidence="2 12">Belongs to the two pore domain potassium channel (TC 1.A.1.8) family.</text>
</comment>
<keyword evidence="11 12" id="KW-0407">Ion channel</keyword>
<evidence type="ECO:0000256" key="7">
    <source>
        <dbReference type="ARBA" id="ARBA00022958"/>
    </source>
</evidence>
<evidence type="ECO:0000256" key="4">
    <source>
        <dbReference type="ARBA" id="ARBA00022538"/>
    </source>
</evidence>
<dbReference type="GO" id="GO:0015271">
    <property type="term" value="F:outward rectifier potassium channel activity"/>
    <property type="evidence" value="ECO:0007669"/>
    <property type="project" value="TreeGrafter"/>
</dbReference>
<dbReference type="PRINTS" id="PR01333">
    <property type="entry name" value="2POREKCHANEL"/>
</dbReference>
<keyword evidence="6" id="KW-0631">Potassium channel</keyword>
<keyword evidence="7" id="KW-0630">Potassium</keyword>
<keyword evidence="3 12" id="KW-0813">Transport</keyword>
<dbReference type="Proteomes" id="UP000694843">
    <property type="component" value="Unplaced"/>
</dbReference>
<feature type="transmembrane region" description="Helical" evidence="14">
    <location>
        <begin position="7"/>
        <end position="26"/>
    </location>
</feature>
<feature type="transmembrane region" description="Helical" evidence="14">
    <location>
        <begin position="107"/>
        <end position="126"/>
    </location>
</feature>
<evidence type="ECO:0000256" key="10">
    <source>
        <dbReference type="ARBA" id="ARBA00023136"/>
    </source>
</evidence>
<feature type="transmembrane region" description="Helical" evidence="14">
    <location>
        <begin position="180"/>
        <end position="203"/>
    </location>
</feature>
<dbReference type="GO" id="GO:0030322">
    <property type="term" value="P:stabilization of membrane potential"/>
    <property type="evidence" value="ECO:0007669"/>
    <property type="project" value="TreeGrafter"/>
</dbReference>
<dbReference type="KEGG" id="hazt:108677098"/>
<feature type="compositionally biased region" description="Low complexity" evidence="13">
    <location>
        <begin position="524"/>
        <end position="536"/>
    </location>
</feature>
<keyword evidence="10 14" id="KW-0472">Membrane</keyword>
<keyword evidence="8 14" id="KW-1133">Transmembrane helix</keyword>
<feature type="transmembrane region" description="Helical" evidence="14">
    <location>
        <begin position="138"/>
        <end position="160"/>
    </location>
</feature>
<dbReference type="PANTHER" id="PTHR11003:SF345">
    <property type="entry name" value="TWIK FAMILY OF POTASSIUM CHANNELS PROTEIN 18"/>
    <property type="match status" value="1"/>
</dbReference>
<evidence type="ECO:0000313" key="17">
    <source>
        <dbReference type="RefSeq" id="XP_018020736.1"/>
    </source>
</evidence>
<keyword evidence="16" id="KW-1185">Reference proteome</keyword>
<organism evidence="16 17">
    <name type="scientific">Hyalella azteca</name>
    <name type="common">Amphipod</name>
    <dbReference type="NCBI Taxonomy" id="294128"/>
    <lineage>
        <taxon>Eukaryota</taxon>
        <taxon>Metazoa</taxon>
        <taxon>Ecdysozoa</taxon>
        <taxon>Arthropoda</taxon>
        <taxon>Crustacea</taxon>
        <taxon>Multicrustacea</taxon>
        <taxon>Malacostraca</taxon>
        <taxon>Eumalacostraca</taxon>
        <taxon>Peracarida</taxon>
        <taxon>Amphipoda</taxon>
        <taxon>Senticaudata</taxon>
        <taxon>Talitrida</taxon>
        <taxon>Talitroidea</taxon>
        <taxon>Hyalellidae</taxon>
        <taxon>Hyalella</taxon>
    </lineage>
</organism>
<reference evidence="17" key="1">
    <citation type="submission" date="2025-08" db="UniProtKB">
        <authorList>
            <consortium name="RefSeq"/>
        </authorList>
    </citation>
    <scope>IDENTIFICATION</scope>
    <source>
        <tissue evidence="17">Whole organism</tissue>
    </source>
</reference>
<evidence type="ECO:0000256" key="3">
    <source>
        <dbReference type="ARBA" id="ARBA00022448"/>
    </source>
</evidence>
<name>A0A8B7P6J9_HYAAZ</name>
<feature type="transmembrane region" description="Helical" evidence="14">
    <location>
        <begin position="215"/>
        <end position="237"/>
    </location>
</feature>
<evidence type="ECO:0000256" key="5">
    <source>
        <dbReference type="ARBA" id="ARBA00022692"/>
    </source>
</evidence>
<feature type="region of interest" description="Disordered" evidence="13">
    <location>
        <begin position="503"/>
        <end position="571"/>
    </location>
</feature>
<keyword evidence="9 12" id="KW-0406">Ion transport</keyword>
<feature type="compositionally biased region" description="Basic and acidic residues" evidence="13">
    <location>
        <begin position="552"/>
        <end position="564"/>
    </location>
</feature>
<dbReference type="Gene3D" id="1.10.287.70">
    <property type="match status" value="1"/>
</dbReference>
<evidence type="ECO:0000256" key="14">
    <source>
        <dbReference type="SAM" id="Phobius"/>
    </source>
</evidence>
<evidence type="ECO:0000256" key="13">
    <source>
        <dbReference type="SAM" id="MobiDB-lite"/>
    </source>
</evidence>
<feature type="transmembrane region" description="Helical" evidence="14">
    <location>
        <begin position="249"/>
        <end position="268"/>
    </location>
</feature>
<evidence type="ECO:0000256" key="11">
    <source>
        <dbReference type="ARBA" id="ARBA00023303"/>
    </source>
</evidence>
<keyword evidence="4" id="KW-0633">Potassium transport</keyword>
<feature type="domain" description="Potassium channel" evidence="15">
    <location>
        <begin position="100"/>
        <end position="159"/>
    </location>
</feature>
<dbReference type="AlphaFoldDB" id="A0A8B7P6J9"/>
<evidence type="ECO:0000256" key="9">
    <source>
        <dbReference type="ARBA" id="ARBA00023065"/>
    </source>
</evidence>
<evidence type="ECO:0000313" key="16">
    <source>
        <dbReference type="Proteomes" id="UP000694843"/>
    </source>
</evidence>
<feature type="domain" description="Potassium channel" evidence="15">
    <location>
        <begin position="193"/>
        <end position="271"/>
    </location>
</feature>
<dbReference type="SUPFAM" id="SSF81324">
    <property type="entry name" value="Voltage-gated potassium channels"/>
    <property type="match status" value="2"/>
</dbReference>
<dbReference type="OrthoDB" id="297496at2759"/>
<proteinExistence type="inferred from homology"/>
<feature type="region of interest" description="Disordered" evidence="13">
    <location>
        <begin position="364"/>
        <end position="413"/>
    </location>
</feature>
<evidence type="ECO:0000256" key="2">
    <source>
        <dbReference type="ARBA" id="ARBA00006666"/>
    </source>
</evidence>
<evidence type="ECO:0000256" key="12">
    <source>
        <dbReference type="RuleBase" id="RU003857"/>
    </source>
</evidence>
<dbReference type="InterPro" id="IPR003092">
    <property type="entry name" value="2pore_dom_K_chnl_TASK"/>
</dbReference>
<protein>
    <submittedName>
        <fullName evidence="17">Potassium channel subfamily K member 10-like</fullName>
    </submittedName>
</protein>
<dbReference type="OMA" id="CYHIQCY"/>
<comment type="subcellular location">
    <subcellularLocation>
        <location evidence="1">Membrane</location>
        <topology evidence="1">Multi-pass membrane protein</topology>
    </subcellularLocation>
</comment>
<keyword evidence="5 12" id="KW-0812">Transmembrane</keyword>
<feature type="compositionally biased region" description="Acidic residues" evidence="13">
    <location>
        <begin position="509"/>
        <end position="521"/>
    </location>
</feature>
<dbReference type="PRINTS" id="PR01095">
    <property type="entry name" value="TASKCHANNEL"/>
</dbReference>
<accession>A0A8B7P6J9</accession>
<dbReference type="InterPro" id="IPR013099">
    <property type="entry name" value="K_chnl_dom"/>
</dbReference>
<evidence type="ECO:0000259" key="15">
    <source>
        <dbReference type="Pfam" id="PF07885"/>
    </source>
</evidence>
<gene>
    <name evidence="17" type="primary">LOC108677098</name>
</gene>
<evidence type="ECO:0000256" key="8">
    <source>
        <dbReference type="ARBA" id="ARBA00022989"/>
    </source>
</evidence>
<dbReference type="GeneID" id="108677098"/>
<dbReference type="GO" id="GO:0005886">
    <property type="term" value="C:plasma membrane"/>
    <property type="evidence" value="ECO:0007669"/>
    <property type="project" value="TreeGrafter"/>
</dbReference>
<evidence type="ECO:0000256" key="1">
    <source>
        <dbReference type="ARBA" id="ARBA00004141"/>
    </source>
</evidence>
<dbReference type="GO" id="GO:0022841">
    <property type="term" value="F:potassium ion leak channel activity"/>
    <property type="evidence" value="ECO:0007669"/>
    <property type="project" value="TreeGrafter"/>
</dbReference>
<dbReference type="Pfam" id="PF07885">
    <property type="entry name" value="Ion_trans_2"/>
    <property type="match status" value="2"/>
</dbReference>
<dbReference type="RefSeq" id="XP_018020736.1">
    <property type="nucleotide sequence ID" value="XM_018165247.2"/>
</dbReference>
<sequence>MRMSKKRWVMLLMVYIVYLLVGAYVFQVLEAPSSIEEKLKKIMAVQQLQLQSSGGCCQCYHIQCYHIQCYHIQCYHIQCYHTQCYHIQYLVSDENLTDENLGWNWDFWNAFFFSFITITTIGYGHLSPRTTFGQQFCILYSLFGIPLNTMVFVTLAGFYSDFVLTREDREGGNGRTAVQVVSRALVYLMPGLILFLIVPAVIVMEVEGWTFLQSFYFAFISLTTIGYGDFVAGGQGYTGYRDFLYKGYIMLWTMFGLSYLIMIITFLVDALKSDPVRAVEERTARLLLKRTARLQALVNSFLVHHHRLHQNYTPKNLPEEKLVGNDTGQENPSLDVIDNSNDDPKIDENVECIMVSDEEIISGRSRRSSVTTLAGRKPSTRSRVSHRSDGRRSIVSTKSKKSRSSNIVHPTTPEVPMSYLGMKKRSTIVNAMAKIMPGDSMERHYPTYNHGSSIMHCCSGDMYHAHIDIDHHHSDMHTYDNYSKELLTLAALVDKVERLLEMVKRNEPTDTDTDEMNSEEGCDPKTATPSPSTSESTDIHVKEVPPMSEDIDIGKDKELEDNSLHFETANL</sequence>